<sequence>MFALAVLVCFMGTVAAEPNAVDRFVDSDFSATDRVCVPLGRPYVTLACFDGKTVHYLAVCEVDGRVVAGDPAGNRVDGAGLFYGCIPKNVRAPGRGYTATARKPGPPGISRFVSYPISRLNLCGWPTKDPGMTGGRAHPPTAREPVRQVTAPWGTRDQSGRESPEYDADWLEVHAGNEESGRPSPGEASYCDEFGLPSLVYLCNFGRNDELVHYCHDSVRGWWYDLYGNQLADEGVNCYCHPVGLRVPPTPYRPASGVGRARLVRSPVVGADYSPSASERLEVSFQLGGVNPWSPRNVSTAPEPQSGLVRGELDRTRARIGVEAFQDKDISNSENACTSRGVPYVTLACKDGPSIRHLAVCGGDGPASVNYEDAGFTEGIGLFHNCFPTNVRALGRGYAKNPGGRVTGPFRWTSFPQGRRVACGRMRRDGLAHGPVAPEPDAAVVRRLSARPWGVRDSTGRTAGLYGEKWKVVAPPLVRPGPDAWSGRSYCDQRGLPTLVYLCGGLGGKEILHFCRDSERAWWYDLFGNQLVDNRVECYCHAVANEYSPFSLTVGGPNHWARCVAGRPA</sequence>
<dbReference type="Proteomes" id="UP000824596">
    <property type="component" value="Unassembled WGS sequence"/>
</dbReference>
<accession>A0A9P8SNX8</accession>
<dbReference type="AlphaFoldDB" id="A0A9P8SNX8"/>
<organism evidence="2 3">
    <name type="scientific">Hirsutella rhossiliensis</name>
    <dbReference type="NCBI Taxonomy" id="111463"/>
    <lineage>
        <taxon>Eukaryota</taxon>
        <taxon>Fungi</taxon>
        <taxon>Dikarya</taxon>
        <taxon>Ascomycota</taxon>
        <taxon>Pezizomycotina</taxon>
        <taxon>Sordariomycetes</taxon>
        <taxon>Hypocreomycetidae</taxon>
        <taxon>Hypocreales</taxon>
        <taxon>Ophiocordycipitaceae</taxon>
        <taxon>Hirsutella</taxon>
    </lineage>
</organism>
<feature type="chain" id="PRO_5040183482" evidence="1">
    <location>
        <begin position="17"/>
        <end position="569"/>
    </location>
</feature>
<keyword evidence="1" id="KW-0732">Signal</keyword>
<dbReference type="RefSeq" id="XP_044725109.1">
    <property type="nucleotide sequence ID" value="XM_044858709.1"/>
</dbReference>
<name>A0A9P8SNX8_9HYPO</name>
<dbReference type="OrthoDB" id="4930811at2759"/>
<evidence type="ECO:0000313" key="3">
    <source>
        <dbReference type="Proteomes" id="UP000824596"/>
    </source>
</evidence>
<reference evidence="2" key="1">
    <citation type="submission" date="2021-09" db="EMBL/GenBank/DDBJ databases">
        <title>A high-quality genome of the endoparasitic fungus Hirsutella rhossiliensis with a comparison of Hirsutella genomes reveals transposable elements contributing to genome size variation.</title>
        <authorList>
            <person name="Lin R."/>
            <person name="Jiao Y."/>
            <person name="Sun X."/>
            <person name="Ling J."/>
            <person name="Xie B."/>
            <person name="Cheng X."/>
        </authorList>
    </citation>
    <scope>NUCLEOTIDE SEQUENCE</scope>
    <source>
        <strain evidence="2">HR02</strain>
    </source>
</reference>
<dbReference type="GeneID" id="68349367"/>
<keyword evidence="3" id="KW-1185">Reference proteome</keyword>
<feature type="signal peptide" evidence="1">
    <location>
        <begin position="1"/>
        <end position="16"/>
    </location>
</feature>
<dbReference type="EMBL" id="JAIZPD010000001">
    <property type="protein sequence ID" value="KAH0967596.1"/>
    <property type="molecule type" value="Genomic_DNA"/>
</dbReference>
<comment type="caution">
    <text evidence="2">The sequence shown here is derived from an EMBL/GenBank/DDBJ whole genome shotgun (WGS) entry which is preliminary data.</text>
</comment>
<proteinExistence type="predicted"/>
<protein>
    <submittedName>
        <fullName evidence="2">Uncharacterized protein</fullName>
    </submittedName>
</protein>
<evidence type="ECO:0000313" key="2">
    <source>
        <dbReference type="EMBL" id="KAH0967596.1"/>
    </source>
</evidence>
<gene>
    <name evidence="2" type="ORF">HRG_00238</name>
</gene>
<evidence type="ECO:0000256" key="1">
    <source>
        <dbReference type="SAM" id="SignalP"/>
    </source>
</evidence>